<organism evidence="6 7">
    <name type="scientific">Zostera marina</name>
    <name type="common">Eelgrass</name>
    <dbReference type="NCBI Taxonomy" id="29655"/>
    <lineage>
        <taxon>Eukaryota</taxon>
        <taxon>Viridiplantae</taxon>
        <taxon>Streptophyta</taxon>
        <taxon>Embryophyta</taxon>
        <taxon>Tracheophyta</taxon>
        <taxon>Spermatophyta</taxon>
        <taxon>Magnoliopsida</taxon>
        <taxon>Liliopsida</taxon>
        <taxon>Zosteraceae</taxon>
        <taxon>Zostera</taxon>
    </lineage>
</organism>
<keyword evidence="1" id="KW-0805">Transcription regulation</keyword>
<dbReference type="Pfam" id="PF02365">
    <property type="entry name" value="NAM"/>
    <property type="match status" value="1"/>
</dbReference>
<protein>
    <submittedName>
        <fullName evidence="6">NAC transcription factor 29</fullName>
    </submittedName>
</protein>
<evidence type="ECO:0000313" key="7">
    <source>
        <dbReference type="Proteomes" id="UP000036987"/>
    </source>
</evidence>
<dbReference type="AlphaFoldDB" id="A0A0K9NJ41"/>
<dbReference type="PROSITE" id="PS51005">
    <property type="entry name" value="NAC"/>
    <property type="match status" value="1"/>
</dbReference>
<keyword evidence="4" id="KW-0539">Nucleus</keyword>
<name>A0A0K9NJ41_ZOSMR</name>
<dbReference type="Proteomes" id="UP000036987">
    <property type="component" value="Unassembled WGS sequence"/>
</dbReference>
<evidence type="ECO:0000313" key="6">
    <source>
        <dbReference type="EMBL" id="KMZ56786.1"/>
    </source>
</evidence>
<dbReference type="GO" id="GO:0003677">
    <property type="term" value="F:DNA binding"/>
    <property type="evidence" value="ECO:0007669"/>
    <property type="project" value="UniProtKB-KW"/>
</dbReference>
<reference evidence="7" key="1">
    <citation type="journal article" date="2016" name="Nature">
        <title>The genome of the seagrass Zostera marina reveals angiosperm adaptation to the sea.</title>
        <authorList>
            <person name="Olsen J.L."/>
            <person name="Rouze P."/>
            <person name="Verhelst B."/>
            <person name="Lin Y.-C."/>
            <person name="Bayer T."/>
            <person name="Collen J."/>
            <person name="Dattolo E."/>
            <person name="De Paoli E."/>
            <person name="Dittami S."/>
            <person name="Maumus F."/>
            <person name="Michel G."/>
            <person name="Kersting A."/>
            <person name="Lauritano C."/>
            <person name="Lohaus R."/>
            <person name="Toepel M."/>
            <person name="Tonon T."/>
            <person name="Vanneste K."/>
            <person name="Amirebrahimi M."/>
            <person name="Brakel J."/>
            <person name="Bostroem C."/>
            <person name="Chovatia M."/>
            <person name="Grimwood J."/>
            <person name="Jenkins J.W."/>
            <person name="Jueterbock A."/>
            <person name="Mraz A."/>
            <person name="Stam W.T."/>
            <person name="Tice H."/>
            <person name="Bornberg-Bauer E."/>
            <person name="Green P.J."/>
            <person name="Pearson G.A."/>
            <person name="Procaccini G."/>
            <person name="Duarte C.M."/>
            <person name="Schmutz J."/>
            <person name="Reusch T.B.H."/>
            <person name="Van de Peer Y."/>
        </authorList>
    </citation>
    <scope>NUCLEOTIDE SEQUENCE [LARGE SCALE GENOMIC DNA]</scope>
    <source>
        <strain evidence="7">cv. Finnish</strain>
    </source>
</reference>
<evidence type="ECO:0000256" key="4">
    <source>
        <dbReference type="ARBA" id="ARBA00023242"/>
    </source>
</evidence>
<keyword evidence="3" id="KW-0804">Transcription</keyword>
<feature type="domain" description="NAC" evidence="5">
    <location>
        <begin position="9"/>
        <end position="166"/>
    </location>
</feature>
<evidence type="ECO:0000256" key="3">
    <source>
        <dbReference type="ARBA" id="ARBA00023163"/>
    </source>
</evidence>
<dbReference type="STRING" id="29655.A0A0K9NJ41"/>
<dbReference type="PANTHER" id="PTHR31719">
    <property type="entry name" value="NAC TRANSCRIPTION FACTOR 56"/>
    <property type="match status" value="1"/>
</dbReference>
<dbReference type="GO" id="GO:0006355">
    <property type="term" value="P:regulation of DNA-templated transcription"/>
    <property type="evidence" value="ECO:0007669"/>
    <property type="project" value="InterPro"/>
</dbReference>
<dbReference type="EMBL" id="LFYR01002138">
    <property type="protein sequence ID" value="KMZ56786.1"/>
    <property type="molecule type" value="Genomic_DNA"/>
</dbReference>
<gene>
    <name evidence="6" type="ORF">ZOSMA_91G00520</name>
</gene>
<keyword evidence="2" id="KW-0238">DNA-binding</keyword>
<dbReference type="SUPFAM" id="SSF101941">
    <property type="entry name" value="NAC domain"/>
    <property type="match status" value="1"/>
</dbReference>
<dbReference type="OrthoDB" id="1921961at2759"/>
<dbReference type="InterPro" id="IPR003441">
    <property type="entry name" value="NAC-dom"/>
</dbReference>
<evidence type="ECO:0000256" key="2">
    <source>
        <dbReference type="ARBA" id="ARBA00023125"/>
    </source>
</evidence>
<dbReference type="OMA" id="RTQMMEN"/>
<accession>A0A0K9NJ41</accession>
<dbReference type="InterPro" id="IPR036093">
    <property type="entry name" value="NAC_dom_sf"/>
</dbReference>
<evidence type="ECO:0000256" key="1">
    <source>
        <dbReference type="ARBA" id="ARBA00023015"/>
    </source>
</evidence>
<dbReference type="Gene3D" id="2.170.150.80">
    <property type="entry name" value="NAC domain"/>
    <property type="match status" value="1"/>
</dbReference>
<sequence length="253" mass="29251">MTTITTQNLPPGFRFHPTDEELVGHYLRNQVMSLPCSVSIIPELNIYKFDPWQLPRKSGDDGEVEEQEEWYFFSPRHRKYPNGARPNRATMSGYWKATGTDRPIYSNNRYVGVKKALVFYKGRPPKGTKTSWIMHEYRLSTSPRSEKPNRDSMSLDEWVLCRIYEKRNRTSVDIFTSELQSDLKDKEEEDDKMAEMMMPTEDFPRSCSLGNLLDAEEYISISEILNEYGPAVGTADELHTVDTNCFGYLSTGL</sequence>
<keyword evidence="7" id="KW-1185">Reference proteome</keyword>
<comment type="caution">
    <text evidence="6">The sequence shown here is derived from an EMBL/GenBank/DDBJ whole genome shotgun (WGS) entry which is preliminary data.</text>
</comment>
<proteinExistence type="predicted"/>
<evidence type="ECO:0000259" key="5">
    <source>
        <dbReference type="PROSITE" id="PS51005"/>
    </source>
</evidence>
<dbReference type="PANTHER" id="PTHR31719:SF127">
    <property type="entry name" value="NAC TRANSCRIPTION FACTOR 29"/>
    <property type="match status" value="1"/>
</dbReference>